<evidence type="ECO:0000313" key="2">
    <source>
        <dbReference type="EMBL" id="KAJ5093951.1"/>
    </source>
</evidence>
<name>A0A9W9F5G2_9EURO</name>
<dbReference type="EMBL" id="JAPQKH010000006">
    <property type="protein sequence ID" value="KAJ5093951.1"/>
    <property type="molecule type" value="Genomic_DNA"/>
</dbReference>
<dbReference type="OrthoDB" id="72441at2759"/>
<reference evidence="2" key="1">
    <citation type="submission" date="2022-11" db="EMBL/GenBank/DDBJ databases">
        <authorList>
            <person name="Petersen C."/>
        </authorList>
    </citation>
    <scope>NUCLEOTIDE SEQUENCE</scope>
    <source>
        <strain evidence="2">IBT 30069</strain>
    </source>
</reference>
<evidence type="ECO:0000256" key="1">
    <source>
        <dbReference type="SAM" id="MobiDB-lite"/>
    </source>
</evidence>
<dbReference type="AlphaFoldDB" id="A0A9W9F5G2"/>
<evidence type="ECO:0000313" key="3">
    <source>
        <dbReference type="Proteomes" id="UP001149165"/>
    </source>
</evidence>
<gene>
    <name evidence="2" type="ORF">N7456_009812</name>
</gene>
<dbReference type="Proteomes" id="UP001149165">
    <property type="component" value="Unassembled WGS sequence"/>
</dbReference>
<accession>A0A9W9F5G2</accession>
<feature type="compositionally biased region" description="Low complexity" evidence="1">
    <location>
        <begin position="110"/>
        <end position="121"/>
    </location>
</feature>
<proteinExistence type="predicted"/>
<feature type="compositionally biased region" description="Polar residues" evidence="1">
    <location>
        <begin position="173"/>
        <end position="185"/>
    </location>
</feature>
<reference evidence="2" key="2">
    <citation type="journal article" date="2023" name="IMA Fungus">
        <title>Comparative genomic study of the Penicillium genus elucidates a diverse pangenome and 15 lateral gene transfer events.</title>
        <authorList>
            <person name="Petersen C."/>
            <person name="Sorensen T."/>
            <person name="Nielsen M.R."/>
            <person name="Sondergaard T.E."/>
            <person name="Sorensen J.L."/>
            <person name="Fitzpatrick D.A."/>
            <person name="Frisvad J.C."/>
            <person name="Nielsen K.L."/>
        </authorList>
    </citation>
    <scope>NUCLEOTIDE SEQUENCE</scope>
    <source>
        <strain evidence="2">IBT 30069</strain>
    </source>
</reference>
<keyword evidence="3" id="KW-1185">Reference proteome</keyword>
<protein>
    <submittedName>
        <fullName evidence="2">Uncharacterized protein</fullName>
    </submittedName>
</protein>
<comment type="caution">
    <text evidence="2">The sequence shown here is derived from an EMBL/GenBank/DDBJ whole genome shotgun (WGS) entry which is preliminary data.</text>
</comment>
<dbReference type="Gene3D" id="1.25.40.10">
    <property type="entry name" value="Tetratricopeptide repeat domain"/>
    <property type="match status" value="1"/>
</dbReference>
<dbReference type="InterPro" id="IPR011990">
    <property type="entry name" value="TPR-like_helical_dom_sf"/>
</dbReference>
<feature type="compositionally biased region" description="Polar residues" evidence="1">
    <location>
        <begin position="130"/>
        <end position="157"/>
    </location>
</feature>
<feature type="compositionally biased region" description="Basic and acidic residues" evidence="1">
    <location>
        <begin position="209"/>
        <end position="219"/>
    </location>
</feature>
<organism evidence="2 3">
    <name type="scientific">Penicillium angulare</name>
    <dbReference type="NCBI Taxonomy" id="116970"/>
    <lineage>
        <taxon>Eukaryota</taxon>
        <taxon>Fungi</taxon>
        <taxon>Dikarya</taxon>
        <taxon>Ascomycota</taxon>
        <taxon>Pezizomycotina</taxon>
        <taxon>Eurotiomycetes</taxon>
        <taxon>Eurotiomycetidae</taxon>
        <taxon>Eurotiales</taxon>
        <taxon>Aspergillaceae</taxon>
        <taxon>Penicillium</taxon>
    </lineage>
</organism>
<feature type="compositionally biased region" description="Basic and acidic residues" evidence="1">
    <location>
        <begin position="227"/>
        <end position="237"/>
    </location>
</feature>
<feature type="region of interest" description="Disordered" evidence="1">
    <location>
        <begin position="99"/>
        <end position="237"/>
    </location>
</feature>
<sequence length="867" mass="97797">MHRSVNVLGIADTAFPSRVHFSELKDRDSQHLCAYNHCSVPWMLRTPVHMLTSGRPCLGRRLSIALDTVAAGPEDPLLFLYPRWAASAVQQRRPIASLALRAAPKKTNRSSRPFRTSSSPPVYTSPRPFPQQSTRWHSNLASRSLNDPPTSLSTPVSGENGESAENICEPRTPESSNGPVTSPQLQVVVDEDLAHVPHIRSRQNTSRTSLRERRKEGQRRAAASTETPKKSKLDSTEDLRDMLSVRDRRKLRYAAHLEKTQPETFSAAIHDNWEDMMYLIEEIEEITKQHTRRANKHRELLIPEETVAALSGMIDQSMKENIWYMHLRNGCKVQILHPREGDGVNRKVILTGSERTTELIKGDFQRIQSLQASGDPLVEIAKPQVPIHATRDSAPTIRGVWNFFSKKRTPSTMEHVLASRPSLTTVKEFAEFVEDLTHAHGLSVKQSKGIPDGSSVRYGNEIAQHLQALFQDGTYRKVFSTAALNQALAFLCCRDQLKAARLVFSQGQYVATAETYNILLRAAGRRQDIESFRRYLKLMGPARISPNSDTWLALLGTLVNPNTKVALITRMAHKGLLTDVAVIRSALQITVQDSLSVHLQNGQSVESYFALMKQTHGADWFNSTLLGQMFSVASRLKNFDAVNELLAICARESFAVDGVCLAQILPMCRSSIRSALHYTFEFGKFASFRFVPQVWERLFLIAFKSRKYNISRVLWRHACLQKSVTYKMKQTVLSTLSRNVPYKKTDQIRELWDINAGKVIVGLDQNTGSSIISKSTLAELPSEFQDNPLLFLTSGFKSAGEERDLQLRVAREIVNRDIFHAPKFEPVNSVFLMLEAAAILDEQWKALPRPLNWVLQNAIQVPVKRRN</sequence>